<dbReference type="InterPro" id="IPR015867">
    <property type="entry name" value="N-reg_PII/ATP_PRibTrfase_C"/>
</dbReference>
<dbReference type="RefSeq" id="XP_007398393.1">
    <property type="nucleotide sequence ID" value="XM_007398331.1"/>
</dbReference>
<reference evidence="2 3" key="1">
    <citation type="journal article" date="2012" name="BMC Genomics">
        <title>Comparative genomics of the white-rot fungi, Phanerochaete carnosa and P. chrysosporium, to elucidate the genetic basis of the distinct wood types they colonize.</title>
        <authorList>
            <person name="Suzuki H."/>
            <person name="MacDonald J."/>
            <person name="Syed K."/>
            <person name="Salamov A."/>
            <person name="Hori C."/>
            <person name="Aerts A."/>
            <person name="Henrissat B."/>
            <person name="Wiebenga A."/>
            <person name="vanKuyk P.A."/>
            <person name="Barry K."/>
            <person name="Lindquist E."/>
            <person name="LaButti K."/>
            <person name="Lapidus A."/>
            <person name="Lucas S."/>
            <person name="Coutinho P."/>
            <person name="Gong Y."/>
            <person name="Samejima M."/>
            <person name="Mahadevan R."/>
            <person name="Abou-Zaid M."/>
            <person name="de Vries R.P."/>
            <person name="Igarashi K."/>
            <person name="Yadav J.S."/>
            <person name="Grigoriev I.V."/>
            <person name="Master E.R."/>
        </authorList>
    </citation>
    <scope>NUCLEOTIDE SEQUENCE [LARGE SCALE GENOMIC DNA]</scope>
    <source>
        <strain evidence="2 3">HHB-10118-sp</strain>
    </source>
</reference>
<dbReference type="Gene3D" id="3.30.70.120">
    <property type="match status" value="1"/>
</dbReference>
<dbReference type="EMBL" id="JH930474">
    <property type="protein sequence ID" value="EKM53712.1"/>
    <property type="molecule type" value="Genomic_DNA"/>
</dbReference>
<dbReference type="Proteomes" id="UP000008370">
    <property type="component" value="Unassembled WGS sequence"/>
</dbReference>
<dbReference type="AlphaFoldDB" id="K5WTF6"/>
<accession>K5WTF6</accession>
<dbReference type="KEGG" id="pco:PHACADRAFT_98742"/>
<dbReference type="GeneID" id="18921024"/>
<protein>
    <recommendedName>
        <fullName evidence="1">ATP phosphoribosyltransferase</fullName>
    </recommendedName>
</protein>
<keyword evidence="3" id="KW-1185">Reference proteome</keyword>
<proteinExistence type="predicted"/>
<dbReference type="InParanoid" id="K5WTF6"/>
<evidence type="ECO:0000313" key="3">
    <source>
        <dbReference type="Proteomes" id="UP000008370"/>
    </source>
</evidence>
<sequence>PTPQSASWVNSKRTRDEVVVDDRDRNEKLRRAIHELQIVRPYEEVAYDVYRFKDF</sequence>
<evidence type="ECO:0000313" key="2">
    <source>
        <dbReference type="EMBL" id="EKM53712.1"/>
    </source>
</evidence>
<dbReference type="HOGENOM" id="CLU_3038027_0_0_1"/>
<name>K5WTF6_PHACS</name>
<organism evidence="2 3">
    <name type="scientific">Phanerochaete carnosa (strain HHB-10118-sp)</name>
    <name type="common">White-rot fungus</name>
    <name type="synonym">Peniophora carnosa</name>
    <dbReference type="NCBI Taxonomy" id="650164"/>
    <lineage>
        <taxon>Eukaryota</taxon>
        <taxon>Fungi</taxon>
        <taxon>Dikarya</taxon>
        <taxon>Basidiomycota</taxon>
        <taxon>Agaricomycotina</taxon>
        <taxon>Agaricomycetes</taxon>
        <taxon>Polyporales</taxon>
        <taxon>Phanerochaetaceae</taxon>
        <taxon>Phanerochaete</taxon>
    </lineage>
</organism>
<evidence type="ECO:0000256" key="1">
    <source>
        <dbReference type="ARBA" id="ARBA00020998"/>
    </source>
</evidence>
<gene>
    <name evidence="2" type="ORF">PHACADRAFT_98742</name>
</gene>
<feature type="non-terminal residue" evidence="2">
    <location>
        <position position="55"/>
    </location>
</feature>